<dbReference type="PATRIC" id="fig|1461584.3.peg.2391"/>
<dbReference type="EMBL" id="LN483071">
    <property type="protein sequence ID" value="CEA09053.1"/>
    <property type="molecule type" value="Genomic_DNA"/>
</dbReference>
<keyword evidence="4" id="KW-1015">Disulfide bond</keyword>
<dbReference type="GO" id="GO:0030313">
    <property type="term" value="C:cell envelope"/>
    <property type="evidence" value="ECO:0007669"/>
    <property type="project" value="UniProtKB-SubCell"/>
</dbReference>
<dbReference type="GO" id="GO:0016491">
    <property type="term" value="F:oxidoreductase activity"/>
    <property type="evidence" value="ECO:0007669"/>
    <property type="project" value="InterPro"/>
</dbReference>
<dbReference type="CDD" id="cd02966">
    <property type="entry name" value="TlpA_like_family"/>
    <property type="match status" value="1"/>
</dbReference>
<protein>
    <submittedName>
        <fullName evidence="8">Thiol-disulfide oxidoreductase ResA</fullName>
    </submittedName>
</protein>
<dbReference type="Pfam" id="PF00578">
    <property type="entry name" value="AhpC-TSA"/>
    <property type="match status" value="1"/>
</dbReference>
<keyword evidence="3" id="KW-0735">Signal-anchor</keyword>
<name>A0A078MP76_9MICC</name>
<dbReference type="InterPro" id="IPR013766">
    <property type="entry name" value="Thioredoxin_domain"/>
</dbReference>
<keyword evidence="2" id="KW-0201">Cytochrome c-type biogenesis</keyword>
<dbReference type="Gene3D" id="3.40.30.10">
    <property type="entry name" value="Glutaredoxin"/>
    <property type="match status" value="1"/>
</dbReference>
<proteinExistence type="predicted"/>
<feature type="chain" id="PRO_5001742306" evidence="6">
    <location>
        <begin position="24"/>
        <end position="200"/>
    </location>
</feature>
<dbReference type="InterPro" id="IPR036249">
    <property type="entry name" value="Thioredoxin-like_sf"/>
</dbReference>
<evidence type="ECO:0000256" key="3">
    <source>
        <dbReference type="ARBA" id="ARBA00022968"/>
    </source>
</evidence>
<keyword evidence="3" id="KW-0812">Transmembrane</keyword>
<dbReference type="GO" id="GO:0016209">
    <property type="term" value="F:antioxidant activity"/>
    <property type="evidence" value="ECO:0007669"/>
    <property type="project" value="InterPro"/>
</dbReference>
<keyword evidence="6" id="KW-0732">Signal</keyword>
<dbReference type="PROSITE" id="PS51352">
    <property type="entry name" value="THIOREDOXIN_2"/>
    <property type="match status" value="1"/>
</dbReference>
<evidence type="ECO:0000256" key="4">
    <source>
        <dbReference type="ARBA" id="ARBA00023157"/>
    </source>
</evidence>
<organism evidence="8">
    <name type="scientific">Arthrobacter saudimassiliensis</name>
    <dbReference type="NCBI Taxonomy" id="1461584"/>
    <lineage>
        <taxon>Bacteria</taxon>
        <taxon>Bacillati</taxon>
        <taxon>Actinomycetota</taxon>
        <taxon>Actinomycetes</taxon>
        <taxon>Micrococcales</taxon>
        <taxon>Micrococcaceae</taxon>
        <taxon>Arthrobacter</taxon>
    </lineage>
</organism>
<accession>A0A078MP76</accession>
<dbReference type="InterPro" id="IPR050553">
    <property type="entry name" value="Thioredoxin_ResA/DsbE_sf"/>
</dbReference>
<dbReference type="PANTHER" id="PTHR42852:SF6">
    <property type="entry name" value="THIOL:DISULFIDE INTERCHANGE PROTEIN DSBE"/>
    <property type="match status" value="1"/>
</dbReference>
<dbReference type="AlphaFoldDB" id="A0A078MP76"/>
<evidence type="ECO:0000259" key="7">
    <source>
        <dbReference type="PROSITE" id="PS51352"/>
    </source>
</evidence>
<gene>
    <name evidence="8" type="primary">resA</name>
    <name evidence="8" type="ORF">BN1051_02416</name>
</gene>
<feature type="signal peptide" evidence="6">
    <location>
        <begin position="1"/>
        <end position="23"/>
    </location>
</feature>
<dbReference type="PANTHER" id="PTHR42852">
    <property type="entry name" value="THIOL:DISULFIDE INTERCHANGE PROTEIN DSBE"/>
    <property type="match status" value="1"/>
</dbReference>
<evidence type="ECO:0000256" key="5">
    <source>
        <dbReference type="ARBA" id="ARBA00023284"/>
    </source>
</evidence>
<dbReference type="PROSITE" id="PS51257">
    <property type="entry name" value="PROKAR_LIPOPROTEIN"/>
    <property type="match status" value="1"/>
</dbReference>
<dbReference type="GO" id="GO:0017004">
    <property type="term" value="P:cytochrome complex assembly"/>
    <property type="evidence" value="ECO:0007669"/>
    <property type="project" value="UniProtKB-KW"/>
</dbReference>
<dbReference type="SUPFAM" id="SSF52833">
    <property type="entry name" value="Thioredoxin-like"/>
    <property type="match status" value="1"/>
</dbReference>
<sequence>MGRRRFLRAGAALAVAAPFAVMAAGCSAEEDPLAAQARAGDNKNYIAGDGSVTEYAASERGEPVQLSARLFDGTEVSSADWAGDVVVLNFWYAACAPCRKEAPDLVDLHGQFEAEGARFYGVNIRDERQTAEAFERTFNIPYPSINDRDGGVLLSMTSYVPPQAVPTTLVLDREGRVAARILGLADKGTLKALITDALAA</sequence>
<evidence type="ECO:0000256" key="1">
    <source>
        <dbReference type="ARBA" id="ARBA00004196"/>
    </source>
</evidence>
<feature type="domain" description="Thioredoxin" evidence="7">
    <location>
        <begin position="55"/>
        <end position="199"/>
    </location>
</feature>
<dbReference type="InterPro" id="IPR006311">
    <property type="entry name" value="TAT_signal"/>
</dbReference>
<comment type="subcellular location">
    <subcellularLocation>
        <location evidence="1">Cell envelope</location>
    </subcellularLocation>
</comment>
<dbReference type="InterPro" id="IPR000866">
    <property type="entry name" value="AhpC/TSA"/>
</dbReference>
<evidence type="ECO:0000256" key="6">
    <source>
        <dbReference type="SAM" id="SignalP"/>
    </source>
</evidence>
<evidence type="ECO:0000256" key="2">
    <source>
        <dbReference type="ARBA" id="ARBA00022748"/>
    </source>
</evidence>
<keyword evidence="5" id="KW-0676">Redox-active center</keyword>
<evidence type="ECO:0000313" key="8">
    <source>
        <dbReference type="EMBL" id="CEA09053.1"/>
    </source>
</evidence>
<reference evidence="8" key="1">
    <citation type="submission" date="2014-07" db="EMBL/GenBank/DDBJ databases">
        <authorList>
            <person name="Urmite Genomes Urmite Genomes"/>
        </authorList>
    </citation>
    <scope>NUCLEOTIDE SEQUENCE</scope>
    <source>
        <strain evidence="8">11W110_air</strain>
    </source>
</reference>
<dbReference type="PROSITE" id="PS51318">
    <property type="entry name" value="TAT"/>
    <property type="match status" value="1"/>
</dbReference>